<gene>
    <name evidence="3" type="ORF">LDC_2297</name>
</gene>
<reference evidence="3" key="1">
    <citation type="submission" date="2010-07" db="EMBL/GenBank/DDBJ databases">
        <authorList>
            <consortium name="CONSOLIDER consortium CSD2007-00005"/>
            <person name="Guazzaroni M.-E."/>
            <person name="Richter M."/>
            <person name="Garcia-Salamanca A."/>
            <person name="Yarza P."/>
            <person name="Ferrer M."/>
        </authorList>
    </citation>
    <scope>NUCLEOTIDE SEQUENCE</scope>
</reference>
<sequence length="391" mass="43621">MAQSIDGVLVEWGERLFYPANRRVQAPPTPRLDTRLRRQAAVIRARIETTVSRRTVQVMVKVTGGGRGMAAIAAHFRYISKSGRLDIEDDRGNVQRGKEALHDLIEQWRYGGTAIDEVGHRREAFNIMLSMPNGTSPALVQAAARDFAREELLGHRYVMVLHNHQANPHVHLSVKASSMLGDRLNPRKADLHRWRETFAEKLRGYGIEAEASRQATRGVMRNFDPIWRVKTGDEGRLRETKKHDKTGQRARLSRSEAAQAWSRIAEALASSDLSEDRHLAAEIRGFIRQQPSVQEVMRQRQRDSARQPEPSRHRDSPPGRTVPGRRLSDEGAFMDPRGPSVLGRGTPQGAVAVAVTVAVTVVRRRPQDCAPAARSGCRCTAGPLGKAAMRC</sequence>
<feature type="region of interest" description="Disordered" evidence="1">
    <location>
        <begin position="291"/>
        <end position="346"/>
    </location>
</feature>
<evidence type="ECO:0000313" key="3">
    <source>
        <dbReference type="EMBL" id="EFK95690.1"/>
    </source>
</evidence>
<feature type="compositionally biased region" description="Basic and acidic residues" evidence="1">
    <location>
        <begin position="297"/>
        <end position="317"/>
    </location>
</feature>
<organism evidence="3">
    <name type="scientific">sediment metagenome</name>
    <dbReference type="NCBI Taxonomy" id="749907"/>
    <lineage>
        <taxon>unclassified sequences</taxon>
        <taxon>metagenomes</taxon>
        <taxon>ecological metagenomes</taxon>
    </lineage>
</organism>
<feature type="domain" description="MobA/VirD2-like nuclease" evidence="2">
    <location>
        <begin position="118"/>
        <end position="206"/>
    </location>
</feature>
<comment type="caution">
    <text evidence="3">The sequence shown here is derived from an EMBL/GenBank/DDBJ whole genome shotgun (WGS) entry which is preliminary data.</text>
</comment>
<dbReference type="AlphaFoldDB" id="D9PL74"/>
<feature type="compositionally biased region" description="Basic and acidic residues" evidence="1">
    <location>
        <begin position="234"/>
        <end position="247"/>
    </location>
</feature>
<accession>D9PL74</accession>
<protein>
    <submittedName>
        <fullName evidence="3">DNA relaxase/nickase, TraS/VirD2-like protein</fullName>
    </submittedName>
</protein>
<evidence type="ECO:0000259" key="2">
    <source>
        <dbReference type="Pfam" id="PF03432"/>
    </source>
</evidence>
<dbReference type="Gene3D" id="3.30.930.30">
    <property type="match status" value="1"/>
</dbReference>
<reference evidence="3" key="2">
    <citation type="journal article" date="2011" name="Microb. Ecol.">
        <title>Taxonomic and Functional Metagenomic Profiling of the Microbial Community in the Anoxic Sediment of a Sub-saline Shallow Lake (Laguna de Carrizo, Central Spain).</title>
        <authorList>
            <person name="Ferrer M."/>
            <person name="Guazzaroni M.E."/>
            <person name="Richter M."/>
            <person name="Garcia-Salamanca A."/>
            <person name="Yarza P."/>
            <person name="Suarez-Suarez A."/>
            <person name="Solano J."/>
            <person name="Alcaide M."/>
            <person name="van Dillewijn P."/>
            <person name="Molina-Henares M.A."/>
            <person name="Lopez-Cortes N."/>
            <person name="Al-Ramahi Y."/>
            <person name="Guerrero C."/>
            <person name="Acosta A."/>
            <person name="de Eugenio L.I."/>
            <person name="Martinez V."/>
            <person name="Marques S."/>
            <person name="Rojo F."/>
            <person name="Santero E."/>
            <person name="Genilloud O."/>
            <person name="Perez-Perez J."/>
            <person name="Rossello-Mora R."/>
            <person name="Ramos J.L."/>
        </authorList>
    </citation>
    <scope>NUCLEOTIDE SEQUENCE</scope>
</reference>
<dbReference type="EMBL" id="ADZX01000695">
    <property type="protein sequence ID" value="EFK95690.1"/>
    <property type="molecule type" value="Genomic_DNA"/>
</dbReference>
<name>D9PL74_9ZZZZ</name>
<evidence type="ECO:0000256" key="1">
    <source>
        <dbReference type="SAM" id="MobiDB-lite"/>
    </source>
</evidence>
<dbReference type="InterPro" id="IPR005094">
    <property type="entry name" value="Endonuclease_MobA/VirD2"/>
</dbReference>
<dbReference type="Pfam" id="PF03432">
    <property type="entry name" value="Relaxase"/>
    <property type="match status" value="1"/>
</dbReference>
<proteinExistence type="predicted"/>
<feature type="region of interest" description="Disordered" evidence="1">
    <location>
        <begin position="234"/>
        <end position="255"/>
    </location>
</feature>